<dbReference type="AlphaFoldDB" id="A0A0S2KCK8"/>
<feature type="transmembrane region" description="Helical" evidence="10">
    <location>
        <begin position="35"/>
        <end position="58"/>
    </location>
</feature>
<feature type="transmembrane region" description="Helical" evidence="10">
    <location>
        <begin position="120"/>
        <end position="148"/>
    </location>
</feature>
<evidence type="ECO:0000313" key="13">
    <source>
        <dbReference type="Proteomes" id="UP000065641"/>
    </source>
</evidence>
<feature type="domain" description="Phosphatidic acid phosphatase type 2/haloperoxidase" evidence="11">
    <location>
        <begin position="66"/>
        <end position="175"/>
    </location>
</feature>
<feature type="transmembrane region" description="Helical" evidence="10">
    <location>
        <begin position="160"/>
        <end position="184"/>
    </location>
</feature>
<keyword evidence="4 10" id="KW-0812">Transmembrane</keyword>
<dbReference type="STRING" id="1249552.PS2015_1015"/>
<dbReference type="SUPFAM" id="SSF48317">
    <property type="entry name" value="Acid phosphatase/Vanadium-dependent haloperoxidase"/>
    <property type="match status" value="1"/>
</dbReference>
<evidence type="ECO:0000313" key="12">
    <source>
        <dbReference type="EMBL" id="ALO45682.1"/>
    </source>
</evidence>
<dbReference type="GO" id="GO:0005886">
    <property type="term" value="C:plasma membrane"/>
    <property type="evidence" value="ECO:0007669"/>
    <property type="project" value="UniProtKB-SubCell"/>
</dbReference>
<keyword evidence="6 10" id="KW-1133">Transmembrane helix</keyword>
<feature type="transmembrane region" description="Helical" evidence="10">
    <location>
        <begin position="64"/>
        <end position="84"/>
    </location>
</feature>
<dbReference type="CDD" id="cd01610">
    <property type="entry name" value="PAP2_like"/>
    <property type="match status" value="1"/>
</dbReference>
<evidence type="ECO:0000256" key="6">
    <source>
        <dbReference type="ARBA" id="ARBA00022989"/>
    </source>
</evidence>
<keyword evidence="13" id="KW-1185">Reference proteome</keyword>
<organism evidence="12 13">
    <name type="scientific">Pseudohongiella spirulinae</name>
    <dbReference type="NCBI Taxonomy" id="1249552"/>
    <lineage>
        <taxon>Bacteria</taxon>
        <taxon>Pseudomonadati</taxon>
        <taxon>Pseudomonadota</taxon>
        <taxon>Gammaproteobacteria</taxon>
        <taxon>Pseudomonadales</taxon>
        <taxon>Pseudohongiellaceae</taxon>
        <taxon>Pseudohongiella</taxon>
    </lineage>
</organism>
<dbReference type="Proteomes" id="UP000065641">
    <property type="component" value="Chromosome"/>
</dbReference>
<evidence type="ECO:0000256" key="2">
    <source>
        <dbReference type="ARBA" id="ARBA00012374"/>
    </source>
</evidence>
<evidence type="ECO:0000259" key="11">
    <source>
        <dbReference type="SMART" id="SM00014"/>
    </source>
</evidence>
<dbReference type="KEGG" id="pspi:PS2015_1015"/>
<accession>A0A0S2KCK8</accession>
<dbReference type="EMBL" id="CP013189">
    <property type="protein sequence ID" value="ALO45682.1"/>
    <property type="molecule type" value="Genomic_DNA"/>
</dbReference>
<evidence type="ECO:0000256" key="9">
    <source>
        <dbReference type="ARBA" id="ARBA00047594"/>
    </source>
</evidence>
<evidence type="ECO:0000256" key="10">
    <source>
        <dbReference type="SAM" id="Phobius"/>
    </source>
</evidence>
<dbReference type="GO" id="GO:0050380">
    <property type="term" value="F:undecaprenyl-diphosphatase activity"/>
    <property type="evidence" value="ECO:0007669"/>
    <property type="project" value="UniProtKB-EC"/>
</dbReference>
<name>A0A0S2KCK8_9GAMM</name>
<dbReference type="SMART" id="SM00014">
    <property type="entry name" value="acidPPc"/>
    <property type="match status" value="1"/>
</dbReference>
<dbReference type="EC" id="3.6.1.27" evidence="2"/>
<gene>
    <name evidence="12" type="ORF">PS2015_1015</name>
</gene>
<dbReference type="Gene3D" id="1.20.144.10">
    <property type="entry name" value="Phosphatidic acid phosphatase type 2/haloperoxidase"/>
    <property type="match status" value="1"/>
</dbReference>
<evidence type="ECO:0000256" key="1">
    <source>
        <dbReference type="ARBA" id="ARBA00004651"/>
    </source>
</evidence>
<proteinExistence type="predicted"/>
<keyword evidence="5" id="KW-0378">Hydrolase</keyword>
<dbReference type="InterPro" id="IPR036938">
    <property type="entry name" value="PAP2/HPO_sf"/>
</dbReference>
<evidence type="ECO:0000256" key="8">
    <source>
        <dbReference type="ARBA" id="ARBA00032707"/>
    </source>
</evidence>
<dbReference type="Pfam" id="PF01569">
    <property type="entry name" value="PAP2"/>
    <property type="match status" value="1"/>
</dbReference>
<evidence type="ECO:0000256" key="3">
    <source>
        <dbReference type="ARBA" id="ARBA00022475"/>
    </source>
</evidence>
<evidence type="ECO:0000256" key="4">
    <source>
        <dbReference type="ARBA" id="ARBA00022692"/>
    </source>
</evidence>
<sequence length="185" mass="20454">MTDRTAGKLQRLADMDARLFLALNSVHRHVRLERLVRAISFTGDGYLYLLLAFILPMMYPVQGLNFLVAGLVAFLIELPVYWALKNAFKRRRPFRVVQAMAPALNPSDEFSFPSGHTTAAFMMAALLSTFFPALSLIGYCWACLIGLSRIMLRVHFLSDVLAGALLGTLIAYLSVSGLLSLSILG</sequence>
<evidence type="ECO:0000256" key="5">
    <source>
        <dbReference type="ARBA" id="ARBA00022801"/>
    </source>
</evidence>
<comment type="catalytic activity">
    <reaction evidence="9">
        <text>di-trans,octa-cis-undecaprenyl diphosphate + H2O = di-trans,octa-cis-undecaprenyl phosphate + phosphate + H(+)</text>
        <dbReference type="Rhea" id="RHEA:28094"/>
        <dbReference type="ChEBI" id="CHEBI:15377"/>
        <dbReference type="ChEBI" id="CHEBI:15378"/>
        <dbReference type="ChEBI" id="CHEBI:43474"/>
        <dbReference type="ChEBI" id="CHEBI:58405"/>
        <dbReference type="ChEBI" id="CHEBI:60392"/>
        <dbReference type="EC" id="3.6.1.27"/>
    </reaction>
</comment>
<keyword evidence="3" id="KW-1003">Cell membrane</keyword>
<dbReference type="InterPro" id="IPR000326">
    <property type="entry name" value="PAP2/HPO"/>
</dbReference>
<dbReference type="PANTHER" id="PTHR14969:SF62">
    <property type="entry name" value="DECAPRENYLPHOSPHORYL-5-PHOSPHORIBOSE PHOSPHATASE RV3807C-RELATED"/>
    <property type="match status" value="1"/>
</dbReference>
<reference evidence="12 13" key="1">
    <citation type="submission" date="2015-11" db="EMBL/GenBank/DDBJ databases">
        <authorList>
            <person name="Zhang Y."/>
            <person name="Guo Z."/>
        </authorList>
    </citation>
    <scope>NUCLEOTIDE SEQUENCE [LARGE SCALE GENOMIC DNA]</scope>
    <source>
        <strain evidence="12 13">KCTC 32221</strain>
    </source>
</reference>
<comment type="subcellular location">
    <subcellularLocation>
        <location evidence="1">Cell membrane</location>
        <topology evidence="1">Multi-pass membrane protein</topology>
    </subcellularLocation>
</comment>
<keyword evidence="7 10" id="KW-0472">Membrane</keyword>
<protein>
    <recommendedName>
        <fullName evidence="2">undecaprenyl-diphosphate phosphatase</fullName>
        <ecNumber evidence="2">3.6.1.27</ecNumber>
    </recommendedName>
    <alternativeName>
        <fullName evidence="8">Undecaprenyl pyrophosphate phosphatase</fullName>
    </alternativeName>
</protein>
<dbReference type="PANTHER" id="PTHR14969">
    <property type="entry name" value="SPHINGOSINE-1-PHOSPHATE PHOSPHOHYDROLASE"/>
    <property type="match status" value="1"/>
</dbReference>
<evidence type="ECO:0000256" key="7">
    <source>
        <dbReference type="ARBA" id="ARBA00023136"/>
    </source>
</evidence>
<dbReference type="OrthoDB" id="9780507at2"/>
<dbReference type="RefSeq" id="WP_082627970.1">
    <property type="nucleotide sequence ID" value="NZ_CP013189.1"/>
</dbReference>